<feature type="compositionally biased region" description="Basic and acidic residues" evidence="9">
    <location>
        <begin position="90"/>
        <end position="115"/>
    </location>
</feature>
<dbReference type="InterPro" id="IPR020164">
    <property type="entry name" value="Cyt_c_Oxase_assmbl_COX16"/>
</dbReference>
<feature type="transmembrane region" description="Helical" evidence="10">
    <location>
        <begin position="20"/>
        <end position="41"/>
    </location>
</feature>
<dbReference type="PANTHER" id="PTHR17130:SF14">
    <property type="entry name" value="CYTOCHROME C OXIDASE ASSEMBLY PROTEIN COX16 HOMOLOG, MITOCHONDRIAL"/>
    <property type="match status" value="1"/>
</dbReference>
<comment type="subcellular location">
    <subcellularLocation>
        <location evidence="1">Mitochondrion inner membrane</location>
        <topology evidence="1">Single-pass membrane protein</topology>
    </subcellularLocation>
</comment>
<evidence type="ECO:0000256" key="2">
    <source>
        <dbReference type="ARBA" id="ARBA00008370"/>
    </source>
</evidence>
<evidence type="ECO:0000256" key="6">
    <source>
        <dbReference type="ARBA" id="ARBA00022989"/>
    </source>
</evidence>
<keyword evidence="6 10" id="KW-1133">Transmembrane helix</keyword>
<keyword evidence="7" id="KW-0496">Mitochondrion</keyword>
<keyword evidence="4 10" id="KW-0812">Transmembrane</keyword>
<comment type="caution">
    <text evidence="11">The sequence shown here is derived from an EMBL/GenBank/DDBJ whole genome shotgun (WGS) entry which is preliminary data.</text>
</comment>
<proteinExistence type="inferred from homology"/>
<evidence type="ECO:0000313" key="11">
    <source>
        <dbReference type="EMBL" id="RUS79237.1"/>
    </source>
</evidence>
<accession>A0A3S1BZY7</accession>
<keyword evidence="8 10" id="KW-0472">Membrane</keyword>
<gene>
    <name evidence="11" type="ORF">EGW08_013022</name>
</gene>
<evidence type="ECO:0000256" key="9">
    <source>
        <dbReference type="SAM" id="MobiDB-lite"/>
    </source>
</evidence>
<dbReference type="PANTHER" id="PTHR17130">
    <property type="entry name" value="MITOCHONDRIAL OUTER MEMBRANE PROTEIN 25"/>
    <property type="match status" value="1"/>
</dbReference>
<sequence>MNPNGSLRKLLGSRLFRTGVPFLVFVVGGSYFLQQFASIRYDFRQGKRLSKEEAESMGLKQVDVKVVTQEIFKDIEKGDLDTWQNIRGPRPWEDSKTFQAAERQRARQSDEQKQS</sequence>
<dbReference type="STRING" id="188477.A0A3S1BZY7"/>
<reference evidence="11 12" key="1">
    <citation type="submission" date="2019-01" db="EMBL/GenBank/DDBJ databases">
        <title>A draft genome assembly of the solar-powered sea slug Elysia chlorotica.</title>
        <authorList>
            <person name="Cai H."/>
            <person name="Li Q."/>
            <person name="Fang X."/>
            <person name="Li J."/>
            <person name="Curtis N.E."/>
            <person name="Altenburger A."/>
            <person name="Shibata T."/>
            <person name="Feng M."/>
            <person name="Maeda T."/>
            <person name="Schwartz J.A."/>
            <person name="Shigenobu S."/>
            <person name="Lundholm N."/>
            <person name="Nishiyama T."/>
            <person name="Yang H."/>
            <person name="Hasebe M."/>
            <person name="Li S."/>
            <person name="Pierce S.K."/>
            <person name="Wang J."/>
        </authorList>
    </citation>
    <scope>NUCLEOTIDE SEQUENCE [LARGE SCALE GENOMIC DNA]</scope>
    <source>
        <strain evidence="11">EC2010</strain>
        <tissue evidence="11">Whole organism of an adult</tissue>
    </source>
</reference>
<dbReference type="GO" id="GO:0005743">
    <property type="term" value="C:mitochondrial inner membrane"/>
    <property type="evidence" value="ECO:0007669"/>
    <property type="project" value="UniProtKB-SubCell"/>
</dbReference>
<keyword evidence="12" id="KW-1185">Reference proteome</keyword>
<dbReference type="GO" id="GO:0033617">
    <property type="term" value="P:mitochondrial respiratory chain complex IV assembly"/>
    <property type="evidence" value="ECO:0007669"/>
    <property type="project" value="TreeGrafter"/>
</dbReference>
<feature type="region of interest" description="Disordered" evidence="9">
    <location>
        <begin position="83"/>
        <end position="115"/>
    </location>
</feature>
<comment type="similarity">
    <text evidence="2">Belongs to the COX16 family.</text>
</comment>
<evidence type="ECO:0000256" key="3">
    <source>
        <dbReference type="ARBA" id="ARBA00021814"/>
    </source>
</evidence>
<evidence type="ECO:0000313" key="12">
    <source>
        <dbReference type="Proteomes" id="UP000271974"/>
    </source>
</evidence>
<evidence type="ECO:0000256" key="4">
    <source>
        <dbReference type="ARBA" id="ARBA00022692"/>
    </source>
</evidence>
<evidence type="ECO:0000256" key="8">
    <source>
        <dbReference type="ARBA" id="ARBA00023136"/>
    </source>
</evidence>
<evidence type="ECO:0000256" key="7">
    <source>
        <dbReference type="ARBA" id="ARBA00023128"/>
    </source>
</evidence>
<protein>
    <recommendedName>
        <fullName evidence="3">Cytochrome c oxidase assembly protein COX16 homolog, mitochondrial</fullName>
    </recommendedName>
</protein>
<dbReference type="Pfam" id="PF14138">
    <property type="entry name" value="COX16"/>
    <property type="match status" value="1"/>
</dbReference>
<organism evidence="11 12">
    <name type="scientific">Elysia chlorotica</name>
    <name type="common">Eastern emerald elysia</name>
    <name type="synonym">Sea slug</name>
    <dbReference type="NCBI Taxonomy" id="188477"/>
    <lineage>
        <taxon>Eukaryota</taxon>
        <taxon>Metazoa</taxon>
        <taxon>Spiralia</taxon>
        <taxon>Lophotrochozoa</taxon>
        <taxon>Mollusca</taxon>
        <taxon>Gastropoda</taxon>
        <taxon>Heterobranchia</taxon>
        <taxon>Euthyneura</taxon>
        <taxon>Panpulmonata</taxon>
        <taxon>Sacoglossa</taxon>
        <taxon>Placobranchoidea</taxon>
        <taxon>Plakobranchidae</taxon>
        <taxon>Elysia</taxon>
    </lineage>
</organism>
<evidence type="ECO:0000256" key="5">
    <source>
        <dbReference type="ARBA" id="ARBA00022792"/>
    </source>
</evidence>
<dbReference type="AlphaFoldDB" id="A0A3S1BZY7"/>
<dbReference type="OrthoDB" id="5516033at2759"/>
<keyword evidence="5" id="KW-0999">Mitochondrion inner membrane</keyword>
<dbReference type="Proteomes" id="UP000271974">
    <property type="component" value="Unassembled WGS sequence"/>
</dbReference>
<dbReference type="EMBL" id="RQTK01000463">
    <property type="protein sequence ID" value="RUS79237.1"/>
    <property type="molecule type" value="Genomic_DNA"/>
</dbReference>
<evidence type="ECO:0000256" key="10">
    <source>
        <dbReference type="SAM" id="Phobius"/>
    </source>
</evidence>
<name>A0A3S1BZY7_ELYCH</name>
<evidence type="ECO:0000256" key="1">
    <source>
        <dbReference type="ARBA" id="ARBA00004434"/>
    </source>
</evidence>